<dbReference type="GO" id="GO:0003677">
    <property type="term" value="F:DNA binding"/>
    <property type="evidence" value="ECO:0007669"/>
    <property type="project" value="InterPro"/>
</dbReference>
<dbReference type="Proteomes" id="UP000199045">
    <property type="component" value="Unassembled WGS sequence"/>
</dbReference>
<dbReference type="GO" id="GO:0004803">
    <property type="term" value="F:transposase activity"/>
    <property type="evidence" value="ECO:0007669"/>
    <property type="project" value="InterPro"/>
</dbReference>
<evidence type="ECO:0000313" key="2">
    <source>
        <dbReference type="Proteomes" id="UP000199045"/>
    </source>
</evidence>
<accession>A0A1G7JXX6</accession>
<dbReference type="InterPro" id="IPR036515">
    <property type="entry name" value="Transposase_17_sf"/>
</dbReference>
<dbReference type="AlphaFoldDB" id="A0A1G7JXX6"/>
<protein>
    <submittedName>
        <fullName evidence="1">Uncharacterized protein</fullName>
    </submittedName>
</protein>
<dbReference type="Gene3D" id="3.30.70.1290">
    <property type="entry name" value="Transposase IS200-like"/>
    <property type="match status" value="1"/>
</dbReference>
<evidence type="ECO:0000313" key="1">
    <source>
        <dbReference type="EMBL" id="SDF29674.1"/>
    </source>
</evidence>
<dbReference type="EMBL" id="FNBN01000001">
    <property type="protein sequence ID" value="SDF29674.1"/>
    <property type="molecule type" value="Genomic_DNA"/>
</dbReference>
<gene>
    <name evidence="1" type="ORF">SAMN04488121_1011405</name>
</gene>
<name>A0A1G7JXX6_CHIFI</name>
<dbReference type="GO" id="GO:0006313">
    <property type="term" value="P:DNA transposition"/>
    <property type="evidence" value="ECO:0007669"/>
    <property type="project" value="InterPro"/>
</dbReference>
<sequence>MNYLPNAFDPPVWYLVMPICGVAGEAFTEKRYADILAARLNSDQRNALIKVEDYTFMPSAVHLIIREVALSLDIWWPAFMTAILEELNKKWPGGGLSWCDYTSERIADAEAFEHRAYELLYLPVWKGLATDPEGYAYNSVNNRARIDL</sequence>
<organism evidence="1 2">
    <name type="scientific">Chitinophaga filiformis</name>
    <name type="common">Myxococcus filiformis</name>
    <name type="synonym">Flexibacter filiformis</name>
    <dbReference type="NCBI Taxonomy" id="104663"/>
    <lineage>
        <taxon>Bacteria</taxon>
        <taxon>Pseudomonadati</taxon>
        <taxon>Bacteroidota</taxon>
        <taxon>Chitinophagia</taxon>
        <taxon>Chitinophagales</taxon>
        <taxon>Chitinophagaceae</taxon>
        <taxon>Chitinophaga</taxon>
    </lineage>
</organism>
<reference evidence="1 2" key="1">
    <citation type="submission" date="2016-10" db="EMBL/GenBank/DDBJ databases">
        <authorList>
            <person name="de Groot N.N."/>
        </authorList>
    </citation>
    <scope>NUCLEOTIDE SEQUENCE [LARGE SCALE GENOMIC DNA]</scope>
    <source>
        <strain evidence="1 2">DSM 527</strain>
    </source>
</reference>
<proteinExistence type="predicted"/>